<proteinExistence type="predicted"/>
<evidence type="ECO:0008006" key="3">
    <source>
        <dbReference type="Google" id="ProtNLM"/>
    </source>
</evidence>
<gene>
    <name evidence="1" type="ORF">MTR66_04235</name>
</gene>
<accession>A0ABT0BLT8</accession>
<protein>
    <recommendedName>
        <fullName evidence="3">Phasin protein</fullName>
    </recommendedName>
</protein>
<reference evidence="1 2" key="1">
    <citation type="submission" date="2022-04" db="EMBL/GenBank/DDBJ databases">
        <title>Identification of a novel bacterium isolated from mangrove sediments.</title>
        <authorList>
            <person name="Pan X."/>
        </authorList>
    </citation>
    <scope>NUCLEOTIDE SEQUENCE [LARGE SCALE GENOMIC DNA]</scope>
    <source>
        <strain evidence="1 2">B2638</strain>
    </source>
</reference>
<sequence>MSISIAAATARISRQLPEAELSLDSALLASTRLMESMLLARGAEGVEAFTGQSALLRLARSQRSLIESQNDMIRVHRELLKTGREIKAIDDEVNSCPELAGLNEAEPQRLSA</sequence>
<comment type="caution">
    <text evidence="1">The sequence shown here is derived from an EMBL/GenBank/DDBJ whole genome shotgun (WGS) entry which is preliminary data.</text>
</comment>
<dbReference type="Proteomes" id="UP001202281">
    <property type="component" value="Unassembled WGS sequence"/>
</dbReference>
<keyword evidence="2" id="KW-1185">Reference proteome</keyword>
<dbReference type="EMBL" id="JALHLG010000005">
    <property type="protein sequence ID" value="MCJ2186019.1"/>
    <property type="molecule type" value="Genomic_DNA"/>
</dbReference>
<organism evidence="1 2">
    <name type="scientific">Novosphingobium beihaiensis</name>
    <dbReference type="NCBI Taxonomy" id="2930389"/>
    <lineage>
        <taxon>Bacteria</taxon>
        <taxon>Pseudomonadati</taxon>
        <taxon>Pseudomonadota</taxon>
        <taxon>Alphaproteobacteria</taxon>
        <taxon>Sphingomonadales</taxon>
        <taxon>Sphingomonadaceae</taxon>
        <taxon>Novosphingobium</taxon>
    </lineage>
</organism>
<evidence type="ECO:0000313" key="2">
    <source>
        <dbReference type="Proteomes" id="UP001202281"/>
    </source>
</evidence>
<name>A0ABT0BLT8_9SPHN</name>
<dbReference type="RefSeq" id="WP_243918204.1">
    <property type="nucleotide sequence ID" value="NZ_JALHLG010000005.1"/>
</dbReference>
<evidence type="ECO:0000313" key="1">
    <source>
        <dbReference type="EMBL" id="MCJ2186019.1"/>
    </source>
</evidence>